<feature type="chain" id="PRO_5043073173" evidence="16">
    <location>
        <begin position="21"/>
        <end position="376"/>
    </location>
</feature>
<dbReference type="CDD" id="cd18997">
    <property type="entry name" value="LGIC_ECD_nAChR"/>
    <property type="match status" value="1"/>
</dbReference>
<evidence type="ECO:0000256" key="12">
    <source>
        <dbReference type="ARBA" id="ARBA00023257"/>
    </source>
</evidence>
<keyword evidence="6 16" id="KW-1133">Transmembrane helix</keyword>
<evidence type="ECO:0000259" key="18">
    <source>
        <dbReference type="Pfam" id="PF02932"/>
    </source>
</evidence>
<dbReference type="Gene3D" id="1.20.58.390">
    <property type="entry name" value="Neurotransmitter-gated ion-channel transmembrane domain"/>
    <property type="match status" value="2"/>
</dbReference>
<sequence>MYDLSILLLLVIYTFGFLSASIEENRLLRDLRENYDSVERPVENHKEAVQVKVQVLLQQILEVVLLLFKITNYIKMYSEWKDYKMKWDPAEYGGILDLHLPSSGDGALWKPDILLFNSAEDTFDNSFPVNFVVYYTGDILFVPPGIVKSSCNIDITWFPFDEQICCLRYGSWSYATSQLDLHVNSANLSDKDHMDLTYYLENSEWELLGTPADRLLKPFLNDSFTELHFRLHIRRKKVYYFMNWIIPSIIISLNNLLGFMLPSECGEKITLRKFLNSCTLNLGIFFSFSIIILGCSVMMTILVVDIHFRMPDVYEMSPWVRKTFLEWLPWALLMKRPGHQFRMPKEGCNSYEQSYLLPDEKRASLDAIINGDTLRR</sequence>
<feature type="signal peptide" evidence="16">
    <location>
        <begin position="1"/>
        <end position="20"/>
    </location>
</feature>
<accession>A0A0N4UYB1</accession>
<evidence type="ECO:0000256" key="6">
    <source>
        <dbReference type="ARBA" id="ARBA00022989"/>
    </source>
</evidence>
<feature type="domain" description="Neurotransmitter-gated ion-channel transmembrane" evidence="18">
    <location>
        <begin position="284"/>
        <end position="361"/>
    </location>
</feature>
<dbReference type="Pfam" id="PF02931">
    <property type="entry name" value="Neur_chan_LBD"/>
    <property type="match status" value="1"/>
</dbReference>
<keyword evidence="8 16" id="KW-0406">Ion transport</keyword>
<protein>
    <submittedName>
        <fullName evidence="21">Neur_chan_LBD domain-containing protein</fullName>
    </submittedName>
</protein>
<evidence type="ECO:0000313" key="21">
    <source>
        <dbReference type="WBParaSite" id="EVEC_0000255901-mRNA-1"/>
    </source>
</evidence>
<evidence type="ECO:0000256" key="4">
    <source>
        <dbReference type="ARBA" id="ARBA00022692"/>
    </source>
</evidence>
<dbReference type="PRINTS" id="PR00252">
    <property type="entry name" value="NRIONCHANNEL"/>
</dbReference>
<feature type="transmembrane region" description="Helical" evidence="16">
    <location>
        <begin position="238"/>
        <end position="262"/>
    </location>
</feature>
<dbReference type="GO" id="GO:0045211">
    <property type="term" value="C:postsynaptic membrane"/>
    <property type="evidence" value="ECO:0007669"/>
    <property type="project" value="UniProtKB-SubCell"/>
</dbReference>
<feature type="domain" description="Neurotransmitter-gated ion-channel ligand-binding" evidence="17">
    <location>
        <begin position="24"/>
        <end position="236"/>
    </location>
</feature>
<dbReference type="Pfam" id="PF02932">
    <property type="entry name" value="Neur_chan_memb"/>
    <property type="match status" value="1"/>
</dbReference>
<keyword evidence="11" id="KW-0675">Receptor</keyword>
<comment type="caution">
    <text evidence="16">Lacks conserved residue(s) required for the propagation of feature annotation.</text>
</comment>
<keyword evidence="10" id="KW-1015">Disulfide bond</keyword>
<evidence type="ECO:0000259" key="17">
    <source>
        <dbReference type="Pfam" id="PF02931"/>
    </source>
</evidence>
<keyword evidence="9 16" id="KW-0472">Membrane</keyword>
<comment type="similarity">
    <text evidence="1">Belongs to the ligand-gated ion channel (TC 1.A.9) family. Acetylcholine receptor (TC 1.A.9.1) subfamily.</text>
</comment>
<keyword evidence="7" id="KW-0770">Synapse</keyword>
<dbReference type="CDD" id="cd19051">
    <property type="entry name" value="LGIC_TM_cation"/>
    <property type="match status" value="1"/>
</dbReference>
<reference evidence="21" key="1">
    <citation type="submission" date="2017-02" db="UniProtKB">
        <authorList>
            <consortium name="WormBaseParasite"/>
        </authorList>
    </citation>
    <scope>IDENTIFICATION</scope>
</reference>
<keyword evidence="3" id="KW-1003">Cell membrane</keyword>
<feature type="transmembrane region" description="Helical" evidence="16">
    <location>
        <begin position="282"/>
        <end position="304"/>
    </location>
</feature>
<proteinExistence type="inferred from homology"/>
<dbReference type="Proteomes" id="UP000274131">
    <property type="component" value="Unassembled WGS sequence"/>
</dbReference>
<keyword evidence="4 16" id="KW-0812">Transmembrane</keyword>
<dbReference type="SUPFAM" id="SSF63712">
    <property type="entry name" value="Nicotinic receptor ligand binding domain-like"/>
    <property type="match status" value="1"/>
</dbReference>
<gene>
    <name evidence="19" type="ORF">EVEC_LOCUS2267</name>
</gene>
<keyword evidence="12" id="KW-0628">Postsynaptic cell membrane</keyword>
<dbReference type="InterPro" id="IPR006029">
    <property type="entry name" value="Neurotrans-gated_channel_TM"/>
</dbReference>
<dbReference type="InterPro" id="IPR036734">
    <property type="entry name" value="Neur_chan_lig-bd_sf"/>
</dbReference>
<keyword evidence="2 16" id="KW-0813">Transport</keyword>
<dbReference type="InterPro" id="IPR006202">
    <property type="entry name" value="Neur_chan_lig-bd"/>
</dbReference>
<evidence type="ECO:0000256" key="2">
    <source>
        <dbReference type="ARBA" id="ARBA00022448"/>
    </source>
</evidence>
<dbReference type="GO" id="GO:0005230">
    <property type="term" value="F:extracellular ligand-gated monoatomic ion channel activity"/>
    <property type="evidence" value="ECO:0007669"/>
    <property type="project" value="InterPro"/>
</dbReference>
<dbReference type="SUPFAM" id="SSF90112">
    <property type="entry name" value="Neurotransmitter-gated ion-channel transmembrane pore"/>
    <property type="match status" value="1"/>
</dbReference>
<evidence type="ECO:0000256" key="16">
    <source>
        <dbReference type="RuleBase" id="RU000687"/>
    </source>
</evidence>
<dbReference type="InterPro" id="IPR036719">
    <property type="entry name" value="Neuro-gated_channel_TM_sf"/>
</dbReference>
<dbReference type="GO" id="GO:0007268">
    <property type="term" value="P:chemical synaptic transmission"/>
    <property type="evidence" value="ECO:0007669"/>
    <property type="project" value="UniProtKB-ARBA"/>
</dbReference>
<evidence type="ECO:0000256" key="5">
    <source>
        <dbReference type="ARBA" id="ARBA00022729"/>
    </source>
</evidence>
<dbReference type="Gene3D" id="2.70.170.10">
    <property type="entry name" value="Neurotransmitter-gated ion-channel ligand-binding domain"/>
    <property type="match status" value="1"/>
</dbReference>
<evidence type="ECO:0000256" key="3">
    <source>
        <dbReference type="ARBA" id="ARBA00022475"/>
    </source>
</evidence>
<dbReference type="OrthoDB" id="5975154at2759"/>
<evidence type="ECO:0000256" key="9">
    <source>
        <dbReference type="ARBA" id="ARBA00023136"/>
    </source>
</evidence>
<dbReference type="STRING" id="51028.A0A0N4UYB1"/>
<evidence type="ECO:0000256" key="13">
    <source>
        <dbReference type="ARBA" id="ARBA00023286"/>
    </source>
</evidence>
<dbReference type="PANTHER" id="PTHR18945">
    <property type="entry name" value="NEUROTRANSMITTER GATED ION CHANNEL"/>
    <property type="match status" value="1"/>
</dbReference>
<evidence type="ECO:0000256" key="10">
    <source>
        <dbReference type="ARBA" id="ARBA00023157"/>
    </source>
</evidence>
<keyword evidence="13" id="KW-1071">Ligand-gated ion channel</keyword>
<dbReference type="InterPro" id="IPR038050">
    <property type="entry name" value="Neuro_actylchol_rec"/>
</dbReference>
<dbReference type="AlphaFoldDB" id="A0A0N4UYB1"/>
<dbReference type="InterPro" id="IPR018000">
    <property type="entry name" value="Neurotransmitter_ion_chnl_CS"/>
</dbReference>
<evidence type="ECO:0000256" key="8">
    <source>
        <dbReference type="ARBA" id="ARBA00023065"/>
    </source>
</evidence>
<keyword evidence="20" id="KW-1185">Reference proteome</keyword>
<keyword evidence="5 16" id="KW-0732">Signal</keyword>
<dbReference type="GO" id="GO:0004888">
    <property type="term" value="F:transmembrane signaling receptor activity"/>
    <property type="evidence" value="ECO:0007669"/>
    <property type="project" value="InterPro"/>
</dbReference>
<evidence type="ECO:0000256" key="14">
    <source>
        <dbReference type="ARBA" id="ARBA00023303"/>
    </source>
</evidence>
<evidence type="ECO:0000256" key="7">
    <source>
        <dbReference type="ARBA" id="ARBA00023018"/>
    </source>
</evidence>
<name>A0A0N4UYB1_ENTVE</name>
<dbReference type="PROSITE" id="PS00236">
    <property type="entry name" value="NEUROTR_ION_CHANNEL"/>
    <property type="match status" value="1"/>
</dbReference>
<evidence type="ECO:0000256" key="15">
    <source>
        <dbReference type="ARBA" id="ARBA00034104"/>
    </source>
</evidence>
<dbReference type="InterPro" id="IPR006201">
    <property type="entry name" value="Neur_channel"/>
</dbReference>
<dbReference type="FunFam" id="2.70.170.10:FF:000016">
    <property type="entry name" value="Nicotinic acetylcholine receptor subunit"/>
    <property type="match status" value="1"/>
</dbReference>
<evidence type="ECO:0000256" key="1">
    <source>
        <dbReference type="ARBA" id="ARBA00009237"/>
    </source>
</evidence>
<keyword evidence="14 16" id="KW-0407">Ion channel</keyword>
<evidence type="ECO:0000256" key="11">
    <source>
        <dbReference type="ARBA" id="ARBA00023170"/>
    </source>
</evidence>
<comment type="subcellular location">
    <subcellularLocation>
        <location evidence="15">Postsynaptic cell membrane</location>
        <topology evidence="15">Multi-pass membrane protein</topology>
    </subcellularLocation>
</comment>
<reference evidence="19 20" key="2">
    <citation type="submission" date="2018-10" db="EMBL/GenBank/DDBJ databases">
        <authorList>
            <consortium name="Pathogen Informatics"/>
        </authorList>
    </citation>
    <scope>NUCLEOTIDE SEQUENCE [LARGE SCALE GENOMIC DNA]</scope>
</reference>
<evidence type="ECO:0000313" key="19">
    <source>
        <dbReference type="EMBL" id="VDD87124.1"/>
    </source>
</evidence>
<dbReference type="EMBL" id="UXUI01007347">
    <property type="protein sequence ID" value="VDD87124.1"/>
    <property type="molecule type" value="Genomic_DNA"/>
</dbReference>
<dbReference type="WBParaSite" id="EVEC_0000255901-mRNA-1">
    <property type="protein sequence ID" value="EVEC_0000255901-mRNA-1"/>
    <property type="gene ID" value="EVEC_0000255901"/>
</dbReference>
<evidence type="ECO:0000313" key="20">
    <source>
        <dbReference type="Proteomes" id="UP000274131"/>
    </source>
</evidence>
<organism evidence="21">
    <name type="scientific">Enterobius vermicularis</name>
    <name type="common">Human pinworm</name>
    <dbReference type="NCBI Taxonomy" id="51028"/>
    <lineage>
        <taxon>Eukaryota</taxon>
        <taxon>Metazoa</taxon>
        <taxon>Ecdysozoa</taxon>
        <taxon>Nematoda</taxon>
        <taxon>Chromadorea</taxon>
        <taxon>Rhabditida</taxon>
        <taxon>Spirurina</taxon>
        <taxon>Oxyuridomorpha</taxon>
        <taxon>Oxyuroidea</taxon>
        <taxon>Oxyuridae</taxon>
        <taxon>Enterobius</taxon>
    </lineage>
</organism>